<evidence type="ECO:0000313" key="2">
    <source>
        <dbReference type="EMBL" id="MPN50697.1"/>
    </source>
</evidence>
<accession>A0A645IHD5</accession>
<organism evidence="2">
    <name type="scientific">bioreactor metagenome</name>
    <dbReference type="NCBI Taxonomy" id="1076179"/>
    <lineage>
        <taxon>unclassified sequences</taxon>
        <taxon>metagenomes</taxon>
        <taxon>ecological metagenomes</taxon>
    </lineage>
</organism>
<dbReference type="EMBL" id="VSSQ01115114">
    <property type="protein sequence ID" value="MPN50697.1"/>
    <property type="molecule type" value="Genomic_DNA"/>
</dbReference>
<gene>
    <name evidence="2" type="ORF">SDC9_198329</name>
</gene>
<evidence type="ECO:0000256" key="1">
    <source>
        <dbReference type="SAM" id="MobiDB-lite"/>
    </source>
</evidence>
<protein>
    <submittedName>
        <fullName evidence="2">Uncharacterized protein</fullName>
    </submittedName>
</protein>
<sequence length="123" mass="13553">MAGNCAGRLFAGFRVFHVLADARPENRGADESSDAADHVDGRGTGEINVAEVREPALRVPNPTGFDRVDHKRDDRTVDAIGRELRALRHCAGDNRCRRGAEHEIEHEAGEVEVCEIGKNLEIR</sequence>
<name>A0A645IHD5_9ZZZZ</name>
<dbReference type="AlphaFoldDB" id="A0A645IHD5"/>
<comment type="caution">
    <text evidence="2">The sequence shown here is derived from an EMBL/GenBank/DDBJ whole genome shotgun (WGS) entry which is preliminary data.</text>
</comment>
<proteinExistence type="predicted"/>
<feature type="region of interest" description="Disordered" evidence="1">
    <location>
        <begin position="24"/>
        <end position="43"/>
    </location>
</feature>
<reference evidence="2" key="1">
    <citation type="submission" date="2019-08" db="EMBL/GenBank/DDBJ databases">
        <authorList>
            <person name="Kucharzyk K."/>
            <person name="Murdoch R.W."/>
            <person name="Higgins S."/>
            <person name="Loffler F."/>
        </authorList>
    </citation>
    <scope>NUCLEOTIDE SEQUENCE</scope>
</reference>